<evidence type="ECO:0008006" key="4">
    <source>
        <dbReference type="Google" id="ProtNLM"/>
    </source>
</evidence>
<dbReference type="AlphaFoldDB" id="A0A0P6W9A0"/>
<accession>A0A0P6W9A0</accession>
<dbReference type="PANTHER" id="PTHR36974">
    <property type="entry name" value="MEMBRANE PROTEIN-RELATED"/>
    <property type="match status" value="1"/>
</dbReference>
<dbReference type="EMBL" id="LIXZ01000001">
    <property type="protein sequence ID" value="KPL61520.1"/>
    <property type="molecule type" value="Genomic_DNA"/>
</dbReference>
<reference evidence="2 3" key="1">
    <citation type="submission" date="2015-08" db="EMBL/GenBank/DDBJ databases">
        <title>Draft Genome Sequence of Bacillus vietnamensis UCD-SED5.</title>
        <authorList>
            <person name="Lee R.D."/>
            <person name="Jospin G."/>
            <person name="Lang J.M."/>
            <person name="Coil D.A."/>
            <person name="Eisen J.A."/>
        </authorList>
    </citation>
    <scope>NUCLEOTIDE SEQUENCE [LARGE SCALE GENOMIC DNA]</scope>
    <source>
        <strain evidence="2 3">UCD-SED5</strain>
    </source>
</reference>
<evidence type="ECO:0000256" key="1">
    <source>
        <dbReference type="SAM" id="Phobius"/>
    </source>
</evidence>
<name>A0A0P6W9A0_9BACI</name>
<keyword evidence="1" id="KW-0472">Membrane</keyword>
<feature type="transmembrane region" description="Helical" evidence="1">
    <location>
        <begin position="48"/>
        <end position="65"/>
    </location>
</feature>
<feature type="transmembrane region" description="Helical" evidence="1">
    <location>
        <begin position="77"/>
        <end position="95"/>
    </location>
</feature>
<gene>
    <name evidence="2" type="ORF">AM506_02520</name>
</gene>
<dbReference type="PATRIC" id="fig|218284.4.peg.532"/>
<keyword evidence="1" id="KW-0812">Transmembrane</keyword>
<dbReference type="PANTHER" id="PTHR36974:SF1">
    <property type="entry name" value="DOXX FAMILY MEMBRANE PROTEIN"/>
    <property type="match status" value="1"/>
</dbReference>
<evidence type="ECO:0000313" key="2">
    <source>
        <dbReference type="EMBL" id="KPL61520.1"/>
    </source>
</evidence>
<protein>
    <recommendedName>
        <fullName evidence="4">DoxX family protein</fullName>
    </recommendedName>
</protein>
<keyword evidence="1" id="KW-1133">Transmembrane helix</keyword>
<proteinExistence type="predicted"/>
<dbReference type="Proteomes" id="UP000050398">
    <property type="component" value="Unassembled WGS sequence"/>
</dbReference>
<evidence type="ECO:0000313" key="3">
    <source>
        <dbReference type="Proteomes" id="UP000050398"/>
    </source>
</evidence>
<organism evidence="2 3">
    <name type="scientific">Rossellomorea vietnamensis</name>
    <dbReference type="NCBI Taxonomy" id="218284"/>
    <lineage>
        <taxon>Bacteria</taxon>
        <taxon>Bacillati</taxon>
        <taxon>Bacillota</taxon>
        <taxon>Bacilli</taxon>
        <taxon>Bacillales</taxon>
        <taxon>Bacillaceae</taxon>
        <taxon>Rossellomorea</taxon>
    </lineage>
</organism>
<comment type="caution">
    <text evidence="2">The sequence shown here is derived from an EMBL/GenBank/DDBJ whole genome shotgun (WGS) entry which is preliminary data.</text>
</comment>
<dbReference type="eggNOG" id="COG4270">
    <property type="taxonomic scope" value="Bacteria"/>
</dbReference>
<feature type="transmembrane region" description="Helical" evidence="1">
    <location>
        <begin position="107"/>
        <end position="125"/>
    </location>
</feature>
<feature type="transmembrane region" description="Helical" evidence="1">
    <location>
        <begin position="7"/>
        <end position="28"/>
    </location>
</feature>
<dbReference type="OrthoDB" id="327939at2"/>
<dbReference type="RefSeq" id="WP_060670469.1">
    <property type="nucleotide sequence ID" value="NZ_JBCNGU010000008.1"/>
</dbReference>
<sequence length="135" mass="15612">MNKRKKAWKIVGLILFSFFFFMAGVFHFIEAQGFAKMVPAFIPLREELVYITGILEFILSVLLLIPKTREKTGIITAIYLVLVFPANIYAAIKGIPAPGQEDANQLLLWVRLLFQPLLIWWVLVVSKIEKTHRFY</sequence>